<accession>A0A150WTH3</accession>
<sequence length="156" mass="18072">MRYFVFLMMVLVSLWSVHSQAVDNQMSFRIRELAPNQYEYSSLWNPITQEALLRVGLVVDQIDPVLVGRDISFSSARKAEFVAKDWPELGEDCKVVSDWHFDYSPGLPHYLMYMTLQGPGCERVAHLFDYLHVRLRFIGVSLLNFEPVDVAVEISR</sequence>
<dbReference type="OrthoDB" id="5292816at2"/>
<dbReference type="RefSeq" id="WP_063243275.1">
    <property type="nucleotide sequence ID" value="NZ_LUKF01000007.1"/>
</dbReference>
<dbReference type="AlphaFoldDB" id="A0A150WTH3"/>
<evidence type="ECO:0000313" key="2">
    <source>
        <dbReference type="EMBL" id="KYG67681.1"/>
    </source>
</evidence>
<name>A0A150WTH3_BDEBC</name>
<evidence type="ECO:0000256" key="1">
    <source>
        <dbReference type="SAM" id="SignalP"/>
    </source>
</evidence>
<organism evidence="2 3">
    <name type="scientific">Bdellovibrio bacteriovorus</name>
    <dbReference type="NCBI Taxonomy" id="959"/>
    <lineage>
        <taxon>Bacteria</taxon>
        <taxon>Pseudomonadati</taxon>
        <taxon>Bdellovibrionota</taxon>
        <taxon>Bdellovibrionia</taxon>
        <taxon>Bdellovibrionales</taxon>
        <taxon>Pseudobdellovibrionaceae</taxon>
        <taxon>Bdellovibrio</taxon>
    </lineage>
</organism>
<dbReference type="EMBL" id="LUKF01000007">
    <property type="protein sequence ID" value="KYG67681.1"/>
    <property type="molecule type" value="Genomic_DNA"/>
</dbReference>
<protein>
    <submittedName>
        <fullName evidence="2">Uncharacterized protein</fullName>
    </submittedName>
</protein>
<gene>
    <name evidence="2" type="ORF">AZI85_16930</name>
</gene>
<comment type="caution">
    <text evidence="2">The sequence shown here is derived from an EMBL/GenBank/DDBJ whole genome shotgun (WGS) entry which is preliminary data.</text>
</comment>
<evidence type="ECO:0000313" key="3">
    <source>
        <dbReference type="Proteomes" id="UP000075391"/>
    </source>
</evidence>
<feature type="chain" id="PRO_5007573746" evidence="1">
    <location>
        <begin position="22"/>
        <end position="156"/>
    </location>
</feature>
<keyword evidence="1" id="KW-0732">Signal</keyword>
<proteinExistence type="predicted"/>
<feature type="signal peptide" evidence="1">
    <location>
        <begin position="1"/>
        <end position="21"/>
    </location>
</feature>
<dbReference type="Proteomes" id="UP000075391">
    <property type="component" value="Unassembled WGS sequence"/>
</dbReference>
<reference evidence="2 3" key="1">
    <citation type="submission" date="2016-03" db="EMBL/GenBank/DDBJ databases">
        <authorList>
            <person name="Ploux O."/>
        </authorList>
    </citation>
    <scope>NUCLEOTIDE SEQUENCE [LARGE SCALE GENOMIC DNA]</scope>
    <source>
        <strain evidence="2 3">BER2</strain>
    </source>
</reference>